<dbReference type="PANTHER" id="PTHR15397:SF3">
    <property type="entry name" value="DNA DAMAGE INDUCIBLE 1 HOMOLOG 2"/>
    <property type="match status" value="1"/>
</dbReference>
<dbReference type="PROSITE" id="PS50030">
    <property type="entry name" value="UBA"/>
    <property type="match status" value="1"/>
</dbReference>
<feature type="region of interest" description="Disordered" evidence="1">
    <location>
        <begin position="100"/>
        <end position="264"/>
    </location>
</feature>
<dbReference type="Proteomes" id="UP001476798">
    <property type="component" value="Unassembled WGS sequence"/>
</dbReference>
<feature type="domain" description="UBA" evidence="2">
    <location>
        <begin position="485"/>
        <end position="529"/>
    </location>
</feature>
<dbReference type="InterPro" id="IPR019103">
    <property type="entry name" value="Peptidase_aspartic_DDI1-type"/>
</dbReference>
<name>A0ABV0NLQ2_9TELE</name>
<dbReference type="InterPro" id="IPR021109">
    <property type="entry name" value="Peptidase_aspartic_dom_sf"/>
</dbReference>
<dbReference type="PANTHER" id="PTHR15397">
    <property type="entry name" value="SODIUM-GLUCOSE COTRANSPORTER REGULATORY PROTEIN -RELATED"/>
    <property type="match status" value="1"/>
</dbReference>
<evidence type="ECO:0000313" key="4">
    <source>
        <dbReference type="Proteomes" id="UP001476798"/>
    </source>
</evidence>
<protein>
    <recommendedName>
        <fullName evidence="2">UBA domain-containing protein</fullName>
    </recommendedName>
</protein>
<evidence type="ECO:0000259" key="2">
    <source>
        <dbReference type="PROSITE" id="PS50030"/>
    </source>
</evidence>
<feature type="compositionally biased region" description="Polar residues" evidence="1">
    <location>
        <begin position="154"/>
        <end position="192"/>
    </location>
</feature>
<feature type="compositionally biased region" description="Polar residues" evidence="1">
    <location>
        <begin position="309"/>
        <end position="321"/>
    </location>
</feature>
<feature type="compositionally biased region" description="Basic and acidic residues" evidence="1">
    <location>
        <begin position="248"/>
        <end position="259"/>
    </location>
</feature>
<gene>
    <name evidence="3" type="ORF">GOODEAATRI_020039</name>
</gene>
<accession>A0ABV0NLQ2</accession>
<feature type="compositionally biased region" description="Acidic residues" evidence="1">
    <location>
        <begin position="194"/>
        <end position="204"/>
    </location>
</feature>
<dbReference type="EMBL" id="JAHRIO010041814">
    <property type="protein sequence ID" value="MEQ2172340.1"/>
    <property type="molecule type" value="Genomic_DNA"/>
</dbReference>
<feature type="compositionally biased region" description="Basic and acidic residues" evidence="1">
    <location>
        <begin position="375"/>
        <end position="388"/>
    </location>
</feature>
<organism evidence="3 4">
    <name type="scientific">Goodea atripinnis</name>
    <dbReference type="NCBI Taxonomy" id="208336"/>
    <lineage>
        <taxon>Eukaryota</taxon>
        <taxon>Metazoa</taxon>
        <taxon>Chordata</taxon>
        <taxon>Craniata</taxon>
        <taxon>Vertebrata</taxon>
        <taxon>Euteleostomi</taxon>
        <taxon>Actinopterygii</taxon>
        <taxon>Neopterygii</taxon>
        <taxon>Teleostei</taxon>
        <taxon>Neoteleostei</taxon>
        <taxon>Acanthomorphata</taxon>
        <taxon>Ovalentaria</taxon>
        <taxon>Atherinomorphae</taxon>
        <taxon>Cyprinodontiformes</taxon>
        <taxon>Goodeidae</taxon>
        <taxon>Goodea</taxon>
    </lineage>
</organism>
<sequence length="535" mass="56954">MTIMSQACAERCNIMRLVDRRWAGIAKGVGTQKIIGRVHLGTETRFLSEAELPECARLAYGTEGREDARPEEIADRELAEALQRSIQESVIFSLIIDTADGQTTSPQPPPFTLPRPLDQMAIPSSSSQSPSTCQSQNPTLDRSHVRVHPLPLQSKPNQSPVPSPSSDMFHTCTPPANISTESQDPSSETPPESTEGDVESDEVESTSMQTAPEECLPEQPMDQERTECDAADTTEADSVAMECPSASAEREQPDGDRCSSSDSIPSLAAALKELHELLVQSQNRSITCSPSHAHGQDSDKASPEPGTPTPENAQPAHSTASAVGAETSDAKANYAAAVCDEEPAQCPVPDLPGQAERLHEDTVDTEEGLGPRCPDSSEDRAGQDREETCVSGVSNPEPEVSHGPAVVPEFREPPEGQHGRGVADGQASSIDIPETLQTERAFLSPASAAVNPPEEDSSVSSSSALLLTQATPSLLQAPHPPSPHPFMEQFPVEHIQRIQAAGFSAREAVEALEQAHGVVEIALLALLARSITVPT</sequence>
<feature type="region of interest" description="Disordered" evidence="1">
    <location>
        <begin position="282"/>
        <end position="328"/>
    </location>
</feature>
<feature type="compositionally biased region" description="Low complexity" evidence="1">
    <location>
        <begin position="123"/>
        <end position="138"/>
    </location>
</feature>
<dbReference type="InterPro" id="IPR015940">
    <property type="entry name" value="UBA"/>
</dbReference>
<feature type="compositionally biased region" description="Basic and acidic residues" evidence="1">
    <location>
        <begin position="409"/>
        <end position="418"/>
    </location>
</feature>
<comment type="caution">
    <text evidence="3">The sequence shown here is derived from an EMBL/GenBank/DDBJ whole genome shotgun (WGS) entry which is preliminary data.</text>
</comment>
<evidence type="ECO:0000313" key="3">
    <source>
        <dbReference type="EMBL" id="MEQ2172340.1"/>
    </source>
</evidence>
<reference evidence="3 4" key="1">
    <citation type="submission" date="2021-06" db="EMBL/GenBank/DDBJ databases">
        <authorList>
            <person name="Palmer J.M."/>
        </authorList>
    </citation>
    <scope>NUCLEOTIDE SEQUENCE [LARGE SCALE GENOMIC DNA]</scope>
    <source>
        <strain evidence="3 4">GA_2019</strain>
        <tissue evidence="3">Muscle</tissue>
    </source>
</reference>
<dbReference type="Pfam" id="PF09668">
    <property type="entry name" value="Asp_protease"/>
    <property type="match status" value="1"/>
</dbReference>
<feature type="region of interest" description="Disordered" evidence="1">
    <location>
        <begin position="343"/>
        <end position="465"/>
    </location>
</feature>
<evidence type="ECO:0000256" key="1">
    <source>
        <dbReference type="SAM" id="MobiDB-lite"/>
    </source>
</evidence>
<proteinExistence type="predicted"/>
<keyword evidence="4" id="KW-1185">Reference proteome</keyword>
<dbReference type="Gene3D" id="2.40.70.10">
    <property type="entry name" value="Acid Proteases"/>
    <property type="match status" value="1"/>
</dbReference>